<evidence type="ECO:0000313" key="1">
    <source>
        <dbReference type="EMBL" id="MBX33320.1"/>
    </source>
</evidence>
<dbReference type="AlphaFoldDB" id="A0A2P2MSZ1"/>
<sequence>MDVHMLAGKTCLQMNIYAIYCDYFRDVSYNKLVGTIPATITAKRLLFMYVCG</sequence>
<organism evidence="1">
    <name type="scientific">Rhizophora mucronata</name>
    <name type="common">Asiatic mangrove</name>
    <dbReference type="NCBI Taxonomy" id="61149"/>
    <lineage>
        <taxon>Eukaryota</taxon>
        <taxon>Viridiplantae</taxon>
        <taxon>Streptophyta</taxon>
        <taxon>Embryophyta</taxon>
        <taxon>Tracheophyta</taxon>
        <taxon>Spermatophyta</taxon>
        <taxon>Magnoliopsida</taxon>
        <taxon>eudicotyledons</taxon>
        <taxon>Gunneridae</taxon>
        <taxon>Pentapetalae</taxon>
        <taxon>rosids</taxon>
        <taxon>fabids</taxon>
        <taxon>Malpighiales</taxon>
        <taxon>Rhizophoraceae</taxon>
        <taxon>Rhizophora</taxon>
    </lineage>
</organism>
<protein>
    <submittedName>
        <fullName evidence="1">Uncharacterized protein</fullName>
    </submittedName>
</protein>
<name>A0A2P2MSZ1_RHIMU</name>
<proteinExistence type="predicted"/>
<accession>A0A2P2MSZ1</accession>
<reference evidence="1" key="1">
    <citation type="submission" date="2018-02" db="EMBL/GenBank/DDBJ databases">
        <title>Rhizophora mucronata_Transcriptome.</title>
        <authorList>
            <person name="Meera S.P."/>
            <person name="Sreeshan A."/>
            <person name="Augustine A."/>
        </authorList>
    </citation>
    <scope>NUCLEOTIDE SEQUENCE</scope>
    <source>
        <tissue evidence="1">Leaf</tissue>
    </source>
</reference>
<dbReference type="EMBL" id="GGEC01052836">
    <property type="protein sequence ID" value="MBX33320.1"/>
    <property type="molecule type" value="Transcribed_RNA"/>
</dbReference>